<comment type="caution">
    <text evidence="3">The sequence shown here is derived from an EMBL/GenBank/DDBJ whole genome shotgun (WGS) entry which is preliminary data.</text>
</comment>
<feature type="region of interest" description="Disordered" evidence="1">
    <location>
        <begin position="1"/>
        <end position="21"/>
    </location>
</feature>
<dbReference type="CDD" id="cd10917">
    <property type="entry name" value="CE4_NodB_like_6s_7s"/>
    <property type="match status" value="1"/>
</dbReference>
<dbReference type="GO" id="GO:0005975">
    <property type="term" value="P:carbohydrate metabolic process"/>
    <property type="evidence" value="ECO:0007669"/>
    <property type="project" value="InterPro"/>
</dbReference>
<dbReference type="OrthoDB" id="2649545at2"/>
<dbReference type="EMBL" id="NMUQ01000002">
    <property type="protein sequence ID" value="OXM13961.1"/>
    <property type="molecule type" value="Genomic_DNA"/>
</dbReference>
<dbReference type="SUPFAM" id="SSF88713">
    <property type="entry name" value="Glycoside hydrolase/deacetylase"/>
    <property type="match status" value="1"/>
</dbReference>
<name>A0A229NVS2_9BACL</name>
<evidence type="ECO:0000256" key="1">
    <source>
        <dbReference type="SAM" id="MobiDB-lite"/>
    </source>
</evidence>
<evidence type="ECO:0000313" key="3">
    <source>
        <dbReference type="EMBL" id="OXM13961.1"/>
    </source>
</evidence>
<evidence type="ECO:0000259" key="2">
    <source>
        <dbReference type="PROSITE" id="PS51677"/>
    </source>
</evidence>
<dbReference type="PROSITE" id="PS51677">
    <property type="entry name" value="NODB"/>
    <property type="match status" value="1"/>
</dbReference>
<accession>A0A229NVS2</accession>
<dbReference type="InterPro" id="IPR050248">
    <property type="entry name" value="Polysacc_deacetylase_ArnD"/>
</dbReference>
<dbReference type="Pfam" id="PF01522">
    <property type="entry name" value="Polysacc_deac_1"/>
    <property type="match status" value="1"/>
</dbReference>
<dbReference type="InterPro" id="IPR002509">
    <property type="entry name" value="NODB_dom"/>
</dbReference>
<protein>
    <submittedName>
        <fullName evidence="3">Polysaccharide deacetylase</fullName>
    </submittedName>
</protein>
<gene>
    <name evidence="3" type="ORF">CGZ75_13210</name>
</gene>
<proteinExistence type="predicted"/>
<dbReference type="GO" id="GO:0016810">
    <property type="term" value="F:hydrolase activity, acting on carbon-nitrogen (but not peptide) bonds"/>
    <property type="evidence" value="ECO:0007669"/>
    <property type="project" value="InterPro"/>
</dbReference>
<feature type="compositionally biased region" description="Polar residues" evidence="1">
    <location>
        <begin position="1"/>
        <end position="13"/>
    </location>
</feature>
<evidence type="ECO:0000313" key="4">
    <source>
        <dbReference type="Proteomes" id="UP000215145"/>
    </source>
</evidence>
<feature type="domain" description="NodB homology" evidence="2">
    <location>
        <begin position="115"/>
        <end position="294"/>
    </location>
</feature>
<dbReference type="PANTHER" id="PTHR10587">
    <property type="entry name" value="GLYCOSYL TRANSFERASE-RELATED"/>
    <property type="match status" value="1"/>
</dbReference>
<feature type="region of interest" description="Disordered" evidence="1">
    <location>
        <begin position="73"/>
        <end position="106"/>
    </location>
</feature>
<dbReference type="AlphaFoldDB" id="A0A229NVS2"/>
<organism evidence="3 4">
    <name type="scientific">Paenibacillus herberti</name>
    <dbReference type="NCBI Taxonomy" id="1619309"/>
    <lineage>
        <taxon>Bacteria</taxon>
        <taxon>Bacillati</taxon>
        <taxon>Bacillota</taxon>
        <taxon>Bacilli</taxon>
        <taxon>Bacillales</taxon>
        <taxon>Paenibacillaceae</taxon>
        <taxon>Paenibacillus</taxon>
    </lineage>
</organism>
<dbReference type="RefSeq" id="WP_089524784.1">
    <property type="nucleotide sequence ID" value="NZ_NMUQ01000002.1"/>
</dbReference>
<reference evidence="3 4" key="1">
    <citation type="submission" date="2017-07" db="EMBL/GenBank/DDBJ databases">
        <title>Paenibacillus herberti R33 genome sequencing and assembly.</title>
        <authorList>
            <person name="Su W."/>
        </authorList>
    </citation>
    <scope>NUCLEOTIDE SEQUENCE [LARGE SCALE GENOMIC DNA]</scope>
    <source>
        <strain evidence="3 4">R33</strain>
    </source>
</reference>
<feature type="compositionally biased region" description="Polar residues" evidence="1">
    <location>
        <begin position="73"/>
        <end position="83"/>
    </location>
</feature>
<sequence>MITEHNPSSDSGPNKSNSNSISNIHTMAGRFAKPFLILPLAIVLTAAASGCGQAELAGKVEAGGFNVVQSENGATGKAQSSNEPIAVQPPTSPQSTKNPADVSNAKKGIVKRGDKVVALTFDDGPDPKTTVKILDILKRENIKATFFVVGVQVEQYPEIMKRIVDEGHLIGNHSNNHANLGKSSRSKIKQQIEDNDKLIKEAVGFTTNFFRPAYGASSSQLRAYLKNTGRKQVLWDVDTRDWAGTSVKDMRANVNQNTKPGSNILMHSFGSKLKTPELLPLIIDDLRDKGYSFVTVDKLP</sequence>
<keyword evidence="4" id="KW-1185">Reference proteome</keyword>
<dbReference type="Proteomes" id="UP000215145">
    <property type="component" value="Unassembled WGS sequence"/>
</dbReference>
<dbReference type="InterPro" id="IPR011330">
    <property type="entry name" value="Glyco_hydro/deAcase_b/a-brl"/>
</dbReference>
<dbReference type="Gene3D" id="3.20.20.370">
    <property type="entry name" value="Glycoside hydrolase/deacetylase"/>
    <property type="match status" value="1"/>
</dbReference>